<proteinExistence type="inferred from homology"/>
<feature type="region of interest" description="Disordered" evidence="11">
    <location>
        <begin position="113"/>
        <end position="137"/>
    </location>
</feature>
<evidence type="ECO:0000256" key="6">
    <source>
        <dbReference type="ARBA" id="ARBA00023125"/>
    </source>
</evidence>
<dbReference type="Proteomes" id="UP000182373">
    <property type="component" value="Chromosome"/>
</dbReference>
<dbReference type="SUPFAM" id="SSF53150">
    <property type="entry name" value="DNA repair protein MutS, domain II"/>
    <property type="match status" value="1"/>
</dbReference>
<dbReference type="CDD" id="cd03284">
    <property type="entry name" value="ABC_MutS1"/>
    <property type="match status" value="1"/>
</dbReference>
<dbReference type="Pfam" id="PF00488">
    <property type="entry name" value="MutS_V"/>
    <property type="match status" value="1"/>
</dbReference>
<evidence type="ECO:0000256" key="3">
    <source>
        <dbReference type="ARBA" id="ARBA00022741"/>
    </source>
</evidence>
<dbReference type="Pfam" id="PF05190">
    <property type="entry name" value="MutS_IV"/>
    <property type="match status" value="1"/>
</dbReference>
<name>A0AAC9K8V5_9PROT</name>
<evidence type="ECO:0000256" key="7">
    <source>
        <dbReference type="ARBA" id="ARBA00023204"/>
    </source>
</evidence>
<evidence type="ECO:0000256" key="11">
    <source>
        <dbReference type="SAM" id="MobiDB-lite"/>
    </source>
</evidence>
<dbReference type="InterPro" id="IPR036678">
    <property type="entry name" value="MutS_con_dom_sf"/>
</dbReference>
<evidence type="ECO:0000313" key="13">
    <source>
        <dbReference type="EMBL" id="APH53652.1"/>
    </source>
</evidence>
<dbReference type="InterPro" id="IPR007861">
    <property type="entry name" value="DNA_mismatch_repair_MutS_clamp"/>
</dbReference>
<dbReference type="InterPro" id="IPR045076">
    <property type="entry name" value="MutS"/>
</dbReference>
<dbReference type="InterPro" id="IPR007696">
    <property type="entry name" value="DNA_mismatch_repair_MutS_core"/>
</dbReference>
<dbReference type="AlphaFoldDB" id="A0AAC9K8V5"/>
<dbReference type="Pfam" id="PF05188">
    <property type="entry name" value="MutS_II"/>
    <property type="match status" value="1"/>
</dbReference>
<dbReference type="GO" id="GO:0140664">
    <property type="term" value="F:ATP-dependent DNA damage sensor activity"/>
    <property type="evidence" value="ECO:0007669"/>
    <property type="project" value="InterPro"/>
</dbReference>
<dbReference type="Gene3D" id="6.10.140.430">
    <property type="match status" value="1"/>
</dbReference>
<evidence type="ECO:0000256" key="8">
    <source>
        <dbReference type="ARBA" id="ARBA00024647"/>
    </source>
</evidence>
<feature type="region of interest" description="Disordered" evidence="11">
    <location>
        <begin position="952"/>
        <end position="977"/>
    </location>
</feature>
<dbReference type="GO" id="GO:0003684">
    <property type="term" value="F:damaged DNA binding"/>
    <property type="evidence" value="ECO:0007669"/>
    <property type="project" value="UniProtKB-UniRule"/>
</dbReference>
<dbReference type="Pfam" id="PF05192">
    <property type="entry name" value="MutS_III"/>
    <property type="match status" value="1"/>
</dbReference>
<dbReference type="GO" id="GO:0006298">
    <property type="term" value="P:mismatch repair"/>
    <property type="evidence" value="ECO:0007669"/>
    <property type="project" value="UniProtKB-UniRule"/>
</dbReference>
<dbReference type="GO" id="GO:0005524">
    <property type="term" value="F:ATP binding"/>
    <property type="evidence" value="ECO:0007669"/>
    <property type="project" value="UniProtKB-UniRule"/>
</dbReference>
<evidence type="ECO:0000256" key="9">
    <source>
        <dbReference type="HAMAP-Rule" id="MF_00096"/>
    </source>
</evidence>
<dbReference type="SUPFAM" id="SSF48334">
    <property type="entry name" value="DNA repair protein MutS, domain III"/>
    <property type="match status" value="1"/>
</dbReference>
<dbReference type="FunFam" id="3.40.1170.10:FF:000001">
    <property type="entry name" value="DNA mismatch repair protein MutS"/>
    <property type="match status" value="1"/>
</dbReference>
<dbReference type="Pfam" id="PF01624">
    <property type="entry name" value="MutS_I"/>
    <property type="match status" value="1"/>
</dbReference>
<dbReference type="Gene3D" id="3.40.50.300">
    <property type="entry name" value="P-loop containing nucleotide triphosphate hydrolases"/>
    <property type="match status" value="1"/>
</dbReference>
<dbReference type="SUPFAM" id="SSF52540">
    <property type="entry name" value="P-loop containing nucleoside triphosphate hydrolases"/>
    <property type="match status" value="1"/>
</dbReference>
<accession>A0AAC9K8V5</accession>
<keyword evidence="5 9" id="KW-0067">ATP-binding</keyword>
<feature type="compositionally biased region" description="Basic and acidic residues" evidence="11">
    <location>
        <begin position="955"/>
        <end position="968"/>
    </location>
</feature>
<dbReference type="InterPro" id="IPR000432">
    <property type="entry name" value="DNA_mismatch_repair_MutS_C"/>
</dbReference>
<keyword evidence="3 9" id="KW-0547">Nucleotide-binding</keyword>
<dbReference type="GO" id="GO:0030983">
    <property type="term" value="F:mismatched DNA binding"/>
    <property type="evidence" value="ECO:0007669"/>
    <property type="project" value="InterPro"/>
</dbReference>
<dbReference type="Gene3D" id="3.40.1170.10">
    <property type="entry name" value="DNA repair protein MutS, domain I"/>
    <property type="match status" value="1"/>
</dbReference>
<protein>
    <recommendedName>
        <fullName evidence="2 9">DNA mismatch repair protein MutS</fullName>
    </recommendedName>
</protein>
<evidence type="ECO:0000259" key="12">
    <source>
        <dbReference type="PROSITE" id="PS00486"/>
    </source>
</evidence>
<dbReference type="HAMAP" id="MF_00096">
    <property type="entry name" value="MutS"/>
    <property type="match status" value="1"/>
</dbReference>
<organism evidence="13 14">
    <name type="scientific">Granulibacter bethesdensis</name>
    <dbReference type="NCBI Taxonomy" id="364410"/>
    <lineage>
        <taxon>Bacteria</taxon>
        <taxon>Pseudomonadati</taxon>
        <taxon>Pseudomonadota</taxon>
        <taxon>Alphaproteobacteria</taxon>
        <taxon>Acetobacterales</taxon>
        <taxon>Acetobacteraceae</taxon>
        <taxon>Granulibacter</taxon>
    </lineage>
</organism>
<comment type="similarity">
    <text evidence="1 9 10">Belongs to the DNA mismatch repair MutS family.</text>
</comment>
<dbReference type="NCBIfam" id="TIGR01070">
    <property type="entry name" value="mutS1"/>
    <property type="match status" value="1"/>
</dbReference>
<dbReference type="NCBIfam" id="NF003810">
    <property type="entry name" value="PRK05399.1"/>
    <property type="match status" value="1"/>
</dbReference>
<comment type="function">
    <text evidence="8 9">This protein is involved in the repair of mismatches in DNA. It is possible that it carries out the mismatch recognition step. This protein has a weak ATPase activity.</text>
</comment>
<dbReference type="InterPro" id="IPR007695">
    <property type="entry name" value="DNA_mismatch_repair_MutS-lik_N"/>
</dbReference>
<sequence length="1020" mass="111040">MRRHDHDNRGQIKYAEDQRCHDPPFLFVPPISYIKFQRDQPQLDRLSRFSRGVPDSLHRLEQNQLSVRNHRQSVWQAIKDVAIIQQSILSHLCMLAEKTRAITLCLMSVASTPTRRGRPPGSSAARASNGDGGETAAAIPAGATPAMAQWFVLKNQHPDALLFFRMGDFYELFFQDAENAAATLDIQLTKRGLHEGEPIPMCGVPVHAAEMYLSRLIRRGWRVAIVEQMENPKNRAGKGPIRRDVVRLVTPGTITEETLLDAGRPNLLLAIAQSGNCLGAAWLDISTGLFETEALDESGLTALLGRLDPAEILCPSSLQLEMWDARRGPEQPVSDPGNARARLAEAYDVSHINVFGSFTDAEAMAAMQALDYVRDAQMGALPRLGHPVPVGEARRLAMDASTRASLEIDRARDGGTERTLLSAVQRTLTPAGGRMLAAWLGAPLTDRAAITARQDGWGWLLEQPTLSLRLRETLRGCPDMARALGRIALGRGTPRDLAAIRDGAHIAMEAAGLLEGILPAALAELHADLHLPPDLPEMLDAALADPVPARIEDGGVIASGFDGELDAERGLRDDSRKVIAALQTEYAQRYGVASLKIRHHAQLGYMIEVPAVAVEALRSVPELILRQGMANGARFTHPDLSELDRRITEAAERARQREMIVITALRQKVEAHSSSIAACAEALARLDVLQSAARLAENGTWCRPVMTDDQTLTIEAGRHPVVEAALEGGPTPFMPNDTDLSASRRVMLLTGPNMAGKSTYLRQNALIVILAQAGLPVPARAAHIGIVDRLFSRVGASDDLARGQSTFMVEMTETAAILHQAGPRSLVVVDEIGRGTSTLDGLAIAWAVLEALHSRIGARTIFATHFHELARLQGELPMLRPYTMKVQEWRGKVVFMHEVAEGAGGRSWGVHVAKLAGVPAATVRRAGQLLTALEERSAGLTDSATLPLFAASHGSETERQPEEERIQEAKSASGPPELIEALRQMEPDKLTPREALDLMYHFKSMLSSQAHNGDVEAESW</sequence>
<evidence type="ECO:0000256" key="1">
    <source>
        <dbReference type="ARBA" id="ARBA00006271"/>
    </source>
</evidence>
<evidence type="ECO:0000256" key="10">
    <source>
        <dbReference type="RuleBase" id="RU003756"/>
    </source>
</evidence>
<dbReference type="PANTHER" id="PTHR11361:SF34">
    <property type="entry name" value="DNA MISMATCH REPAIR PROTEIN MSH1, MITOCHONDRIAL"/>
    <property type="match status" value="1"/>
</dbReference>
<evidence type="ECO:0000256" key="5">
    <source>
        <dbReference type="ARBA" id="ARBA00022840"/>
    </source>
</evidence>
<dbReference type="GO" id="GO:0005829">
    <property type="term" value="C:cytosol"/>
    <property type="evidence" value="ECO:0007669"/>
    <property type="project" value="TreeGrafter"/>
</dbReference>
<dbReference type="SUPFAM" id="SSF55271">
    <property type="entry name" value="DNA repair protein MutS, domain I"/>
    <property type="match status" value="1"/>
</dbReference>
<dbReference type="InterPro" id="IPR016151">
    <property type="entry name" value="DNA_mismatch_repair_MutS_N"/>
</dbReference>
<gene>
    <name evidence="9" type="primary">mutS</name>
    <name evidence="13" type="ORF">GbCGDNIH9_0416</name>
</gene>
<dbReference type="SMART" id="SM00533">
    <property type="entry name" value="MUTSd"/>
    <property type="match status" value="1"/>
</dbReference>
<dbReference type="PROSITE" id="PS00486">
    <property type="entry name" value="DNA_MISMATCH_REPAIR_2"/>
    <property type="match status" value="1"/>
</dbReference>
<dbReference type="InterPro" id="IPR007860">
    <property type="entry name" value="DNA_mmatch_repair_MutS_con_dom"/>
</dbReference>
<feature type="domain" description="DNA mismatch repair proteins mutS family" evidence="12">
    <location>
        <begin position="825"/>
        <end position="841"/>
    </location>
</feature>
<dbReference type="InterPro" id="IPR005748">
    <property type="entry name" value="DNA_mismatch_repair_MutS"/>
</dbReference>
<keyword evidence="6 9" id="KW-0238">DNA-binding</keyword>
<dbReference type="InterPro" id="IPR027417">
    <property type="entry name" value="P-loop_NTPase"/>
</dbReference>
<dbReference type="EMBL" id="CP018191">
    <property type="protein sequence ID" value="APH53652.1"/>
    <property type="molecule type" value="Genomic_DNA"/>
</dbReference>
<dbReference type="SMART" id="SM00534">
    <property type="entry name" value="MUTSac"/>
    <property type="match status" value="1"/>
</dbReference>
<feature type="binding site" evidence="9">
    <location>
        <begin position="751"/>
        <end position="758"/>
    </location>
    <ligand>
        <name>ATP</name>
        <dbReference type="ChEBI" id="CHEBI:30616"/>
    </ligand>
</feature>
<dbReference type="Gene3D" id="1.10.1420.10">
    <property type="match status" value="2"/>
</dbReference>
<dbReference type="PANTHER" id="PTHR11361">
    <property type="entry name" value="DNA MISMATCH REPAIR PROTEIN MUTS FAMILY MEMBER"/>
    <property type="match status" value="1"/>
</dbReference>
<dbReference type="Gene3D" id="3.30.420.110">
    <property type="entry name" value="MutS, connector domain"/>
    <property type="match status" value="1"/>
</dbReference>
<keyword evidence="7 9" id="KW-0234">DNA repair</keyword>
<reference evidence="14" key="1">
    <citation type="submission" date="2016-11" db="EMBL/GenBank/DDBJ databases">
        <title>Comparative genomic and phenotypic analysis of Granulibacter bethesdensis clinical isolates from patients with chronic granulomatous disease.</title>
        <authorList>
            <person name="Zarember K.A."/>
            <person name="Porcella S.F."/>
            <person name="Chu J."/>
            <person name="Ding L."/>
            <person name="Dahlstrom E."/>
            <person name="Barbian K."/>
            <person name="Martens C."/>
            <person name="Sykora L."/>
            <person name="Kramer S."/>
            <person name="Pettinato A.M."/>
            <person name="Hong H."/>
            <person name="Wald G."/>
            <person name="Berg L.J."/>
            <person name="Rogge L.S."/>
            <person name="Greenberg D.E."/>
            <person name="Falcone E.L."/>
            <person name="Neves J.F."/>
            <person name="Simoes M.J."/>
            <person name="Casal M."/>
            <person name="Rodriguez-Lopez F.C."/>
            <person name="Zelazny A."/>
            <person name="Gallin J.I."/>
            <person name="Holland S.M."/>
        </authorList>
    </citation>
    <scope>NUCLEOTIDE SEQUENCE [LARGE SCALE GENOMIC DNA]</scope>
    <source>
        <strain evidence="14">NIH9.1</strain>
    </source>
</reference>
<evidence type="ECO:0000256" key="4">
    <source>
        <dbReference type="ARBA" id="ARBA00022763"/>
    </source>
</evidence>
<dbReference type="InterPro" id="IPR036187">
    <property type="entry name" value="DNA_mismatch_repair_MutS_sf"/>
</dbReference>
<evidence type="ECO:0000313" key="14">
    <source>
        <dbReference type="Proteomes" id="UP000182373"/>
    </source>
</evidence>
<evidence type="ECO:0000256" key="2">
    <source>
        <dbReference type="ARBA" id="ARBA00021982"/>
    </source>
</evidence>
<keyword evidence="4 9" id="KW-0227">DNA damage</keyword>